<proteinExistence type="inferred from homology"/>
<dbReference type="Gene3D" id="1.20.1070.10">
    <property type="entry name" value="Rhodopsin 7-helix transmembrane proteins"/>
    <property type="match status" value="2"/>
</dbReference>
<keyword evidence="4 8" id="KW-0297">G-protein coupled receptor</keyword>
<dbReference type="Pfam" id="PF00001">
    <property type="entry name" value="7tm_1"/>
    <property type="match status" value="1"/>
</dbReference>
<organism evidence="12 13">
    <name type="scientific">Lottia gigantea</name>
    <name type="common">Giant owl limpet</name>
    <dbReference type="NCBI Taxonomy" id="225164"/>
    <lineage>
        <taxon>Eukaryota</taxon>
        <taxon>Metazoa</taxon>
        <taxon>Spiralia</taxon>
        <taxon>Lophotrochozoa</taxon>
        <taxon>Mollusca</taxon>
        <taxon>Gastropoda</taxon>
        <taxon>Patellogastropoda</taxon>
        <taxon>Lottioidea</taxon>
        <taxon>Lottiidae</taxon>
        <taxon>Lottia</taxon>
    </lineage>
</organism>
<evidence type="ECO:0000259" key="11">
    <source>
        <dbReference type="PROSITE" id="PS50262"/>
    </source>
</evidence>
<evidence type="ECO:0000256" key="3">
    <source>
        <dbReference type="ARBA" id="ARBA00022989"/>
    </source>
</evidence>
<dbReference type="Proteomes" id="UP000030746">
    <property type="component" value="Unassembled WGS sequence"/>
</dbReference>
<dbReference type="OMA" id="DFLCKLW"/>
<feature type="transmembrane region" description="Helical" evidence="10">
    <location>
        <begin position="123"/>
        <end position="145"/>
    </location>
</feature>
<evidence type="ECO:0000313" key="12">
    <source>
        <dbReference type="EMBL" id="ESO97936.1"/>
    </source>
</evidence>
<evidence type="ECO:0000256" key="6">
    <source>
        <dbReference type="ARBA" id="ARBA00023170"/>
    </source>
</evidence>
<evidence type="ECO:0000256" key="4">
    <source>
        <dbReference type="ARBA" id="ARBA00023040"/>
    </source>
</evidence>
<feature type="compositionally biased region" description="Basic and acidic residues" evidence="9">
    <location>
        <begin position="267"/>
        <end position="277"/>
    </location>
</feature>
<dbReference type="KEGG" id="lgi:LOTGIDRAFT_153047"/>
<dbReference type="GO" id="GO:0016020">
    <property type="term" value="C:membrane"/>
    <property type="evidence" value="ECO:0007669"/>
    <property type="project" value="UniProtKB-SubCell"/>
</dbReference>
<evidence type="ECO:0000313" key="13">
    <source>
        <dbReference type="Proteomes" id="UP000030746"/>
    </source>
</evidence>
<sequence>MEMPAEMPNYTDIEREQALHNYSQDYDNSGLDFLYENLRSESYPNVVILTALLGLLFLIGTIGNILVVVVFARSFVKHNSTYLILTLAVVDLTINLVNIPGVLLKEWYYPFRSDTVCRMWELIQMATIPISALILVAIAFDRYFLICKAFKGPIPLFWSKLFLCCAIIIGLVLGIPPMLAVGVHQVKNSVAPPTSENLYYIGLCEPNFILIKSDTLKNYWIFLTLLFILIIMILTTLYVFIFLKVYEQSKKWNTARNNKVKPKSRKKMDMLDDEKRQNGGLPRINFRGLNRFTRLFRQRVDENCFDSKNNVFLVTISPIENQESTTCHKEYTAIEQISPELLSDKRKHHVRSEKTKNNNNSADSKPQKQKSKRVKNGSESHRQKKAHVKTAYVLCIVTFIYIISYLPTFLITHNVITGNIFLFYFYFIHSASNPVIYSFMNVQFRNEIKRLFTRKKITI</sequence>
<dbReference type="SMART" id="SM01381">
    <property type="entry name" value="7TM_GPCR_Srsx"/>
    <property type="match status" value="1"/>
</dbReference>
<evidence type="ECO:0000256" key="1">
    <source>
        <dbReference type="ARBA" id="ARBA00004141"/>
    </source>
</evidence>
<accession>V4AWN3</accession>
<feature type="transmembrane region" description="Helical" evidence="10">
    <location>
        <begin position="157"/>
        <end position="179"/>
    </location>
</feature>
<feature type="region of interest" description="Disordered" evidence="9">
    <location>
        <begin position="345"/>
        <end position="382"/>
    </location>
</feature>
<dbReference type="AlphaFoldDB" id="V4AWN3"/>
<feature type="transmembrane region" description="Helical" evidence="10">
    <location>
        <begin position="82"/>
        <end position="103"/>
    </location>
</feature>
<dbReference type="HOGENOM" id="CLU_035647_2_0_1"/>
<feature type="transmembrane region" description="Helical" evidence="10">
    <location>
        <begin position="423"/>
        <end position="444"/>
    </location>
</feature>
<feature type="transmembrane region" description="Helical" evidence="10">
    <location>
        <begin position="219"/>
        <end position="243"/>
    </location>
</feature>
<keyword evidence="13" id="KW-1185">Reference proteome</keyword>
<keyword evidence="2 8" id="KW-0812">Transmembrane</keyword>
<feature type="transmembrane region" description="Helical" evidence="10">
    <location>
        <begin position="46"/>
        <end position="70"/>
    </location>
</feature>
<keyword evidence="6 8" id="KW-0675">Receptor</keyword>
<keyword evidence="7 8" id="KW-0807">Transducer</keyword>
<protein>
    <recommendedName>
        <fullName evidence="11">G-protein coupled receptors family 1 profile domain-containing protein</fullName>
    </recommendedName>
</protein>
<reference evidence="12 13" key="1">
    <citation type="journal article" date="2013" name="Nature">
        <title>Insights into bilaterian evolution from three spiralian genomes.</title>
        <authorList>
            <person name="Simakov O."/>
            <person name="Marletaz F."/>
            <person name="Cho S.J."/>
            <person name="Edsinger-Gonzales E."/>
            <person name="Havlak P."/>
            <person name="Hellsten U."/>
            <person name="Kuo D.H."/>
            <person name="Larsson T."/>
            <person name="Lv J."/>
            <person name="Arendt D."/>
            <person name="Savage R."/>
            <person name="Osoegawa K."/>
            <person name="de Jong P."/>
            <person name="Grimwood J."/>
            <person name="Chapman J.A."/>
            <person name="Shapiro H."/>
            <person name="Aerts A."/>
            <person name="Otillar R.P."/>
            <person name="Terry A.Y."/>
            <person name="Boore J.L."/>
            <person name="Grigoriev I.V."/>
            <person name="Lindberg D.R."/>
            <person name="Seaver E.C."/>
            <person name="Weisblat D.A."/>
            <person name="Putnam N.H."/>
            <person name="Rokhsar D.S."/>
        </authorList>
    </citation>
    <scope>NUCLEOTIDE SEQUENCE [LARGE SCALE GENOMIC DNA]</scope>
</reference>
<dbReference type="GO" id="GO:0004930">
    <property type="term" value="F:G protein-coupled receptor activity"/>
    <property type="evidence" value="ECO:0007669"/>
    <property type="project" value="UniProtKB-KW"/>
</dbReference>
<feature type="region of interest" description="Disordered" evidence="9">
    <location>
        <begin position="257"/>
        <end position="279"/>
    </location>
</feature>
<dbReference type="GeneID" id="20235850"/>
<evidence type="ECO:0000256" key="7">
    <source>
        <dbReference type="ARBA" id="ARBA00023224"/>
    </source>
</evidence>
<dbReference type="OrthoDB" id="6137484at2759"/>
<dbReference type="PRINTS" id="PR00237">
    <property type="entry name" value="GPCRRHODOPSN"/>
</dbReference>
<dbReference type="PROSITE" id="PS50262">
    <property type="entry name" value="G_PROTEIN_RECEP_F1_2"/>
    <property type="match status" value="1"/>
</dbReference>
<keyword evidence="5 10" id="KW-0472">Membrane</keyword>
<comment type="subcellular location">
    <subcellularLocation>
        <location evidence="1">Membrane</location>
        <topology evidence="1">Multi-pass membrane protein</topology>
    </subcellularLocation>
</comment>
<dbReference type="SUPFAM" id="SSF81321">
    <property type="entry name" value="Family A G protein-coupled receptor-like"/>
    <property type="match status" value="1"/>
</dbReference>
<dbReference type="RefSeq" id="XP_009051776.1">
    <property type="nucleotide sequence ID" value="XM_009053528.1"/>
</dbReference>
<evidence type="ECO:0000256" key="10">
    <source>
        <dbReference type="SAM" id="Phobius"/>
    </source>
</evidence>
<dbReference type="PROSITE" id="PS00237">
    <property type="entry name" value="G_PROTEIN_RECEP_F1_1"/>
    <property type="match status" value="1"/>
</dbReference>
<dbReference type="CTD" id="20235850"/>
<keyword evidence="3 10" id="KW-1133">Transmembrane helix</keyword>
<feature type="domain" description="G-protein coupled receptors family 1 profile" evidence="11">
    <location>
        <begin position="63"/>
        <end position="437"/>
    </location>
</feature>
<comment type="similarity">
    <text evidence="8">Belongs to the G-protein coupled receptor 1 family.</text>
</comment>
<evidence type="ECO:0000256" key="5">
    <source>
        <dbReference type="ARBA" id="ARBA00023136"/>
    </source>
</evidence>
<name>V4AWN3_LOTGI</name>
<dbReference type="EMBL" id="KB201304">
    <property type="protein sequence ID" value="ESO97936.1"/>
    <property type="molecule type" value="Genomic_DNA"/>
</dbReference>
<evidence type="ECO:0000256" key="8">
    <source>
        <dbReference type="RuleBase" id="RU000688"/>
    </source>
</evidence>
<dbReference type="CDD" id="cd00637">
    <property type="entry name" value="7tm_classA_rhodopsin-like"/>
    <property type="match status" value="1"/>
</dbReference>
<gene>
    <name evidence="12" type="ORF">LOTGIDRAFT_153047</name>
</gene>
<feature type="transmembrane region" description="Helical" evidence="10">
    <location>
        <begin position="391"/>
        <end position="411"/>
    </location>
</feature>
<evidence type="ECO:0000256" key="2">
    <source>
        <dbReference type="ARBA" id="ARBA00022692"/>
    </source>
</evidence>
<evidence type="ECO:0000256" key="9">
    <source>
        <dbReference type="SAM" id="MobiDB-lite"/>
    </source>
</evidence>
<dbReference type="InterPro" id="IPR017452">
    <property type="entry name" value="GPCR_Rhodpsn_7TM"/>
</dbReference>
<dbReference type="InterPro" id="IPR000276">
    <property type="entry name" value="GPCR_Rhodpsn"/>
</dbReference>
<dbReference type="PANTHER" id="PTHR24238">
    <property type="entry name" value="G-PROTEIN COUPLED RECEPTOR"/>
    <property type="match status" value="1"/>
</dbReference>